<proteinExistence type="predicted"/>
<dbReference type="SUPFAM" id="SSF143422">
    <property type="entry name" value="Transposase IS200-like"/>
    <property type="match status" value="1"/>
</dbReference>
<sequence>MKEPLARRANREDGYTGAFWEGRFRSVAVLDDEALLAVAAYIDLNPVAAGIAETPEMASHTSLRARLDHVRDQEVTATLRDDLSTQSDDATQEGEKSAGPHPSPALSGSLIVVESLAPWRSSSSEPTEATQFLQFESLVSWLPSWTHLTYTLTKTGLGSPGEWRLDMDKIMLPDDAQPN</sequence>
<dbReference type="RefSeq" id="WP_406697464.1">
    <property type="nucleotide sequence ID" value="NZ_CP155447.1"/>
</dbReference>
<name>A0AAU7CGV3_9BACT</name>
<protein>
    <recommendedName>
        <fullName evidence="3">Transposase</fullName>
    </recommendedName>
</protein>
<accession>A0AAU7CGV3</accession>
<evidence type="ECO:0008006" key="3">
    <source>
        <dbReference type="Google" id="ProtNLM"/>
    </source>
</evidence>
<feature type="region of interest" description="Disordered" evidence="1">
    <location>
        <begin position="78"/>
        <end position="107"/>
    </location>
</feature>
<dbReference type="InterPro" id="IPR036515">
    <property type="entry name" value="Transposase_17_sf"/>
</dbReference>
<reference evidence="2" key="1">
    <citation type="submission" date="2024-05" db="EMBL/GenBank/DDBJ databases">
        <title>Planctomycetes of the genus Singulisphaera possess chitinolytic capabilities.</title>
        <authorList>
            <person name="Ivanova A."/>
        </authorList>
    </citation>
    <scope>NUCLEOTIDE SEQUENCE</scope>
    <source>
        <strain evidence="2">Ch08T</strain>
    </source>
</reference>
<dbReference type="Gene3D" id="3.30.70.1290">
    <property type="entry name" value="Transposase IS200-like"/>
    <property type="match status" value="1"/>
</dbReference>
<gene>
    <name evidence="2" type="ORF">V5E97_01270</name>
</gene>
<evidence type="ECO:0000256" key="1">
    <source>
        <dbReference type="SAM" id="MobiDB-lite"/>
    </source>
</evidence>
<dbReference type="GO" id="GO:0003677">
    <property type="term" value="F:DNA binding"/>
    <property type="evidence" value="ECO:0007669"/>
    <property type="project" value="InterPro"/>
</dbReference>
<dbReference type="GO" id="GO:0004803">
    <property type="term" value="F:transposase activity"/>
    <property type="evidence" value="ECO:0007669"/>
    <property type="project" value="InterPro"/>
</dbReference>
<organism evidence="2">
    <name type="scientific">Singulisphaera sp. Ch08</name>
    <dbReference type="NCBI Taxonomy" id="3120278"/>
    <lineage>
        <taxon>Bacteria</taxon>
        <taxon>Pseudomonadati</taxon>
        <taxon>Planctomycetota</taxon>
        <taxon>Planctomycetia</taxon>
        <taxon>Isosphaerales</taxon>
        <taxon>Isosphaeraceae</taxon>
        <taxon>Singulisphaera</taxon>
    </lineage>
</organism>
<evidence type="ECO:0000313" key="2">
    <source>
        <dbReference type="EMBL" id="XBH04673.1"/>
    </source>
</evidence>
<dbReference type="PANTHER" id="PTHR34322">
    <property type="entry name" value="TRANSPOSASE, Y1_TNP DOMAIN-CONTAINING"/>
    <property type="match status" value="1"/>
</dbReference>
<dbReference type="EMBL" id="CP155447">
    <property type="protein sequence ID" value="XBH04673.1"/>
    <property type="molecule type" value="Genomic_DNA"/>
</dbReference>
<dbReference type="PANTHER" id="PTHR34322:SF2">
    <property type="entry name" value="TRANSPOSASE IS200-LIKE DOMAIN-CONTAINING PROTEIN"/>
    <property type="match status" value="1"/>
</dbReference>
<dbReference type="GO" id="GO:0006313">
    <property type="term" value="P:DNA transposition"/>
    <property type="evidence" value="ECO:0007669"/>
    <property type="project" value="InterPro"/>
</dbReference>
<dbReference type="AlphaFoldDB" id="A0AAU7CGV3"/>